<name>A0A814E0D4_9BILA</name>
<dbReference type="OrthoDB" id="10444975at2759"/>
<organism evidence="2 3">
    <name type="scientific">Brachionus calyciflorus</name>
    <dbReference type="NCBI Taxonomy" id="104777"/>
    <lineage>
        <taxon>Eukaryota</taxon>
        <taxon>Metazoa</taxon>
        <taxon>Spiralia</taxon>
        <taxon>Gnathifera</taxon>
        <taxon>Rotifera</taxon>
        <taxon>Eurotatoria</taxon>
        <taxon>Monogononta</taxon>
        <taxon>Pseudotrocha</taxon>
        <taxon>Ploima</taxon>
        <taxon>Brachionidae</taxon>
        <taxon>Brachionus</taxon>
    </lineage>
</organism>
<dbReference type="EMBL" id="CAJNOC010003013">
    <property type="protein sequence ID" value="CAF0962924.1"/>
    <property type="molecule type" value="Genomic_DNA"/>
</dbReference>
<feature type="compositionally biased region" description="Low complexity" evidence="1">
    <location>
        <begin position="264"/>
        <end position="279"/>
    </location>
</feature>
<dbReference type="Proteomes" id="UP000663879">
    <property type="component" value="Unassembled WGS sequence"/>
</dbReference>
<gene>
    <name evidence="2" type="ORF">OXX778_LOCUS14545</name>
</gene>
<feature type="region of interest" description="Disordered" evidence="1">
    <location>
        <begin position="245"/>
        <end position="285"/>
    </location>
</feature>
<dbReference type="AlphaFoldDB" id="A0A814E0D4"/>
<reference evidence="2" key="1">
    <citation type="submission" date="2021-02" db="EMBL/GenBank/DDBJ databases">
        <authorList>
            <person name="Nowell W R."/>
        </authorList>
    </citation>
    <scope>NUCLEOTIDE SEQUENCE</scope>
    <source>
        <strain evidence="2">Ploen Becks lab</strain>
    </source>
</reference>
<protein>
    <submittedName>
        <fullName evidence="2">Uncharacterized protein</fullName>
    </submittedName>
</protein>
<evidence type="ECO:0000313" key="2">
    <source>
        <dbReference type="EMBL" id="CAF0962924.1"/>
    </source>
</evidence>
<evidence type="ECO:0000313" key="3">
    <source>
        <dbReference type="Proteomes" id="UP000663879"/>
    </source>
</evidence>
<keyword evidence="3" id="KW-1185">Reference proteome</keyword>
<accession>A0A814E0D4</accession>
<sequence>MRNFMETDKNNVRLDMSELSTTPKIINKDVERIRNAERLARALRPYLSDTFEPQSLSTPATLRGRGKDKRICQLNAAYKYCFNLEKKIQELYAKENVLVPDEFKLVHSTLNSNHSDQTFLFDDDIFHTPIQKSTSLSTDESTATVSSIVSSSTNTGVPVTTKRSSILSTISPICGPQDHFIDDGTEEFPVKRRRVEDKKKLDLNNNVVNVPKSNSNEPILNNLEFRKHYFLRSTAIRIKNALSGVNESEQRPARRASNRKLNGSTHSSSRSSSVTTTPTEQRDLEPNISSLMEQIDNAELINLPQSDLDNLYKETNELTSNFTFINNS</sequence>
<comment type="caution">
    <text evidence="2">The sequence shown here is derived from an EMBL/GenBank/DDBJ whole genome shotgun (WGS) entry which is preliminary data.</text>
</comment>
<evidence type="ECO:0000256" key="1">
    <source>
        <dbReference type="SAM" id="MobiDB-lite"/>
    </source>
</evidence>
<proteinExistence type="predicted"/>